<dbReference type="EMBL" id="JAMKFB020000001">
    <property type="protein sequence ID" value="KAL0202502.1"/>
    <property type="molecule type" value="Genomic_DNA"/>
</dbReference>
<protein>
    <submittedName>
        <fullName evidence="2">Uncharacterized protein</fullName>
    </submittedName>
</protein>
<keyword evidence="3" id="KW-1185">Reference proteome</keyword>
<evidence type="ECO:0000313" key="3">
    <source>
        <dbReference type="Proteomes" id="UP001529510"/>
    </source>
</evidence>
<dbReference type="AlphaFoldDB" id="A0ABD0RVD0"/>
<sequence>MVKSAIQIKLNCINPVQMELYFRGFGLCASGSRKSSRLPECSSHRKLAQQPEAV</sequence>
<feature type="non-terminal residue" evidence="2">
    <location>
        <position position="54"/>
    </location>
</feature>
<reference evidence="2 3" key="1">
    <citation type="submission" date="2024-05" db="EMBL/GenBank/DDBJ databases">
        <title>Genome sequencing and assembly of Indian major carp, Cirrhinus mrigala (Hamilton, 1822).</title>
        <authorList>
            <person name="Mohindra V."/>
            <person name="Chowdhury L.M."/>
            <person name="Lal K."/>
            <person name="Jena J.K."/>
        </authorList>
    </citation>
    <scope>NUCLEOTIDE SEQUENCE [LARGE SCALE GENOMIC DNA]</scope>
    <source>
        <strain evidence="2">CM1030</strain>
        <tissue evidence="2">Blood</tissue>
    </source>
</reference>
<name>A0ABD0RVD0_CIRMR</name>
<proteinExistence type="predicted"/>
<evidence type="ECO:0000256" key="1">
    <source>
        <dbReference type="SAM" id="MobiDB-lite"/>
    </source>
</evidence>
<comment type="caution">
    <text evidence="2">The sequence shown here is derived from an EMBL/GenBank/DDBJ whole genome shotgun (WGS) entry which is preliminary data.</text>
</comment>
<organism evidence="2 3">
    <name type="scientific">Cirrhinus mrigala</name>
    <name type="common">Mrigala</name>
    <dbReference type="NCBI Taxonomy" id="683832"/>
    <lineage>
        <taxon>Eukaryota</taxon>
        <taxon>Metazoa</taxon>
        <taxon>Chordata</taxon>
        <taxon>Craniata</taxon>
        <taxon>Vertebrata</taxon>
        <taxon>Euteleostomi</taxon>
        <taxon>Actinopterygii</taxon>
        <taxon>Neopterygii</taxon>
        <taxon>Teleostei</taxon>
        <taxon>Ostariophysi</taxon>
        <taxon>Cypriniformes</taxon>
        <taxon>Cyprinidae</taxon>
        <taxon>Labeoninae</taxon>
        <taxon>Labeonini</taxon>
        <taxon>Cirrhinus</taxon>
    </lineage>
</organism>
<feature type="region of interest" description="Disordered" evidence="1">
    <location>
        <begin position="33"/>
        <end position="54"/>
    </location>
</feature>
<accession>A0ABD0RVD0</accession>
<evidence type="ECO:0000313" key="2">
    <source>
        <dbReference type="EMBL" id="KAL0202502.1"/>
    </source>
</evidence>
<dbReference type="Proteomes" id="UP001529510">
    <property type="component" value="Unassembled WGS sequence"/>
</dbReference>
<gene>
    <name evidence="2" type="ORF">M9458_000520</name>
</gene>